<dbReference type="eggNOG" id="ENOG5031DT1">
    <property type="taxonomic scope" value="Bacteria"/>
</dbReference>
<comment type="caution">
    <text evidence="1">The sequence shown here is derived from an EMBL/GenBank/DDBJ whole genome shotgun (WGS) entry which is preliminary data.</text>
</comment>
<dbReference type="OrthoDB" id="8911044at2"/>
<name>A0A081N6I4_9GAMM</name>
<sequence length="98" mass="10995">MNLSWFQKSLLTPNIFEDSKNLLGVCWFKNAQVEIINKVRELVPVLETCGLEVSEMRSDSPGTVIYEDSQQVVAVPQAALESQAQKGQELEINNKKAE</sequence>
<keyword evidence="2" id="KW-1185">Reference proteome</keyword>
<dbReference type="AlphaFoldDB" id="A0A081N6I4"/>
<organism evidence="1 2">
    <name type="scientific">Endozoicomonas numazuensis</name>
    <dbReference type="NCBI Taxonomy" id="1137799"/>
    <lineage>
        <taxon>Bacteria</taxon>
        <taxon>Pseudomonadati</taxon>
        <taxon>Pseudomonadota</taxon>
        <taxon>Gammaproteobacteria</taxon>
        <taxon>Oceanospirillales</taxon>
        <taxon>Endozoicomonadaceae</taxon>
        <taxon>Endozoicomonas</taxon>
    </lineage>
</organism>
<dbReference type="EMBL" id="JOKH01000008">
    <property type="protein sequence ID" value="KEQ14057.1"/>
    <property type="molecule type" value="Genomic_DNA"/>
</dbReference>
<accession>A0A081N6I4</accession>
<dbReference type="Proteomes" id="UP000028073">
    <property type="component" value="Unassembled WGS sequence"/>
</dbReference>
<protein>
    <submittedName>
        <fullName evidence="1">Uncharacterized protein</fullName>
    </submittedName>
</protein>
<dbReference type="RefSeq" id="WP_034841868.1">
    <property type="nucleotide sequence ID" value="NZ_JOKH01000008.1"/>
</dbReference>
<proteinExistence type="predicted"/>
<evidence type="ECO:0000313" key="1">
    <source>
        <dbReference type="EMBL" id="KEQ14057.1"/>
    </source>
</evidence>
<evidence type="ECO:0000313" key="2">
    <source>
        <dbReference type="Proteomes" id="UP000028073"/>
    </source>
</evidence>
<gene>
    <name evidence="1" type="ORF">GZ78_25820</name>
</gene>
<reference evidence="1 2" key="1">
    <citation type="submission" date="2014-06" db="EMBL/GenBank/DDBJ databases">
        <title>Whole Genome Sequences of Three Symbiotic Endozoicomonas Bacteria.</title>
        <authorList>
            <person name="Neave M.J."/>
            <person name="Apprill A."/>
            <person name="Voolstra C.R."/>
        </authorList>
    </citation>
    <scope>NUCLEOTIDE SEQUENCE [LARGE SCALE GENOMIC DNA]</scope>
    <source>
        <strain evidence="1 2">DSM 25634</strain>
    </source>
</reference>